<dbReference type="Proteomes" id="UP000538929">
    <property type="component" value="Unassembled WGS sequence"/>
</dbReference>
<proteinExistence type="predicted"/>
<evidence type="ECO:0000313" key="1">
    <source>
        <dbReference type="EMBL" id="MBB0242792.1"/>
    </source>
</evidence>
<organism evidence="1 2">
    <name type="scientific">Streptomyces alkaliphilus</name>
    <dbReference type="NCBI Taxonomy" id="1472722"/>
    <lineage>
        <taxon>Bacteria</taxon>
        <taxon>Bacillati</taxon>
        <taxon>Actinomycetota</taxon>
        <taxon>Actinomycetes</taxon>
        <taxon>Kitasatosporales</taxon>
        <taxon>Streptomycetaceae</taxon>
        <taxon>Streptomyces</taxon>
    </lineage>
</organism>
<reference evidence="2" key="1">
    <citation type="submission" date="2019-10" db="EMBL/GenBank/DDBJ databases">
        <title>Streptomyces sp. nov., a novel actinobacterium isolated from alkaline environment.</title>
        <authorList>
            <person name="Golinska P."/>
        </authorList>
    </citation>
    <scope>NUCLEOTIDE SEQUENCE [LARGE SCALE GENOMIC DNA]</scope>
    <source>
        <strain evidence="2">DSM 42118</strain>
    </source>
</reference>
<dbReference type="Pfam" id="PF02423">
    <property type="entry name" value="OCD_Mu_crystall"/>
    <property type="match status" value="1"/>
</dbReference>
<dbReference type="AlphaFoldDB" id="A0A7W3T9U4"/>
<protein>
    <recommendedName>
        <fullName evidence="3">Ornithine cyclodeaminase family protein</fullName>
    </recommendedName>
</protein>
<dbReference type="SUPFAM" id="SSF51735">
    <property type="entry name" value="NAD(P)-binding Rossmann-fold domains"/>
    <property type="match status" value="1"/>
</dbReference>
<dbReference type="Gene3D" id="3.30.1780.10">
    <property type="entry name" value="ornithine cyclodeaminase, domain 1"/>
    <property type="match status" value="1"/>
</dbReference>
<accession>A0A7W3T9U4</accession>
<sequence length="345" mass="36625">MRRESDAVWCGVVRSSARSASVGRFVRFHLAPGPMGAEQERIERPTPHSRGRVLSPIRRCAMGDPTLRLDADDLCAMMADFGPPDVVAEDLLAFDDKTTPARPRKAQWPPVTLEGDLALVRDEESGLRCVLPASALRACRTAALAVMAARFLLSPGVVTVSLVGSGTTARIHLLVAVHGLPDISHLAMYRPRPTDAPPVTPRVAELLSRAGIGLSVTTRVRDATFGANLVILTGPGLPAEGLGHLAPGAVVINATGEHPPPALAGRASALFVDDPGRLELPGRTALATSSPIHLRQVFRGEHPGRSLPDQVLLVDLLTITLLDGSLARRLHRTALRHGRGEVVPG</sequence>
<dbReference type="Gene3D" id="3.40.50.720">
    <property type="entry name" value="NAD(P)-binding Rossmann-like Domain"/>
    <property type="match status" value="1"/>
</dbReference>
<keyword evidence="2" id="KW-1185">Reference proteome</keyword>
<evidence type="ECO:0008006" key="3">
    <source>
        <dbReference type="Google" id="ProtNLM"/>
    </source>
</evidence>
<dbReference type="InterPro" id="IPR003462">
    <property type="entry name" value="ODC_Mu_crystall"/>
</dbReference>
<evidence type="ECO:0000313" key="2">
    <source>
        <dbReference type="Proteomes" id="UP000538929"/>
    </source>
</evidence>
<comment type="caution">
    <text evidence="1">The sequence shown here is derived from an EMBL/GenBank/DDBJ whole genome shotgun (WGS) entry which is preliminary data.</text>
</comment>
<dbReference type="InterPro" id="IPR023401">
    <property type="entry name" value="ODC_N"/>
</dbReference>
<name>A0A7W3T9U4_9ACTN</name>
<dbReference type="InterPro" id="IPR036291">
    <property type="entry name" value="NAD(P)-bd_dom_sf"/>
</dbReference>
<gene>
    <name evidence="1" type="ORF">FNQ90_01380</name>
</gene>
<dbReference type="EMBL" id="VKHT01000018">
    <property type="protein sequence ID" value="MBB0242792.1"/>
    <property type="molecule type" value="Genomic_DNA"/>
</dbReference>